<evidence type="ECO:0000313" key="1">
    <source>
        <dbReference type="EMBL" id="TBN41977.1"/>
    </source>
</evidence>
<dbReference type="OrthoDB" id="27385at2"/>
<comment type="caution">
    <text evidence="1">The sequence shown here is derived from an EMBL/GenBank/DDBJ whole genome shotgun (WGS) entry which is preliminary data.</text>
</comment>
<dbReference type="Proteomes" id="UP000293520">
    <property type="component" value="Unassembled WGS sequence"/>
</dbReference>
<name>A0A4Q9G8Y2_9RHOB</name>
<dbReference type="EMBL" id="SISK01000003">
    <property type="protein sequence ID" value="TBN41977.1"/>
    <property type="molecule type" value="Genomic_DNA"/>
</dbReference>
<organism evidence="1 2">
    <name type="scientific">Paracoccus subflavus</name>
    <dbReference type="NCBI Taxonomy" id="2528244"/>
    <lineage>
        <taxon>Bacteria</taxon>
        <taxon>Pseudomonadati</taxon>
        <taxon>Pseudomonadota</taxon>
        <taxon>Alphaproteobacteria</taxon>
        <taxon>Rhodobacterales</taxon>
        <taxon>Paracoccaceae</taxon>
        <taxon>Paracoccus</taxon>
    </lineage>
</organism>
<gene>
    <name evidence="1" type="ORF">EYE42_06150</name>
</gene>
<keyword evidence="2" id="KW-1185">Reference proteome</keyword>
<accession>A0A4Q9G8Y2</accession>
<dbReference type="AlphaFoldDB" id="A0A4Q9G8Y2"/>
<evidence type="ECO:0000313" key="2">
    <source>
        <dbReference type="Proteomes" id="UP000293520"/>
    </source>
</evidence>
<sequence>MSEDNNDDRKEAFIGSADRPEVKLDLDMPVTELRVRDLAAILGHLGQKSPFEAGKTPIKDFFDKPFPEEAKDFLKEVKIEKFEKPEKPEKLEKLEKHEKIEKIEKPEKREKIEIKELKLEKIEADGVFDPGREFPPGPDPRFESVIQSMAQLTRQVASLANQVEELRKRMDG</sequence>
<proteinExistence type="predicted"/>
<reference evidence="1 2" key="1">
    <citation type="submission" date="2019-02" db="EMBL/GenBank/DDBJ databases">
        <title>Paracoccus subflavus sp. nov., isolated from marine sediment of the Pacific Ocean.</title>
        <authorList>
            <person name="Zhang G."/>
        </authorList>
    </citation>
    <scope>NUCLEOTIDE SEQUENCE [LARGE SCALE GENOMIC DNA]</scope>
    <source>
        <strain evidence="1 2">GY0581</strain>
    </source>
</reference>
<dbReference type="RefSeq" id="WP_130990436.1">
    <property type="nucleotide sequence ID" value="NZ_SISK01000003.1"/>
</dbReference>
<protein>
    <submittedName>
        <fullName evidence="1">Uncharacterized protein</fullName>
    </submittedName>
</protein>